<keyword evidence="4" id="KW-0545">Nucleotide biosynthesis</keyword>
<dbReference type="GO" id="GO:0004132">
    <property type="term" value="F:dCMP deaminase activity"/>
    <property type="evidence" value="ECO:0007669"/>
    <property type="project" value="UniProtKB-EC"/>
</dbReference>
<evidence type="ECO:0000256" key="3">
    <source>
        <dbReference type="ARBA" id="ARBA00022723"/>
    </source>
</evidence>
<proteinExistence type="inferred from homology"/>
<evidence type="ECO:0000256" key="2">
    <source>
        <dbReference type="ARBA" id="ARBA00006576"/>
    </source>
</evidence>
<evidence type="ECO:0000259" key="16">
    <source>
        <dbReference type="PROSITE" id="PS51747"/>
    </source>
</evidence>
<dbReference type="PROSITE" id="PS50808">
    <property type="entry name" value="ZF_BED"/>
    <property type="match status" value="1"/>
</dbReference>
<keyword evidence="3" id="KW-0479">Metal-binding</keyword>
<comment type="caution">
    <text evidence="17">The sequence shown here is derived from an EMBL/GenBank/DDBJ whole genome shotgun (WGS) entry which is preliminary data.</text>
</comment>
<dbReference type="SUPFAM" id="SSF53927">
    <property type="entry name" value="Cytidine deaminase-like"/>
    <property type="match status" value="1"/>
</dbReference>
<dbReference type="SMART" id="SM00614">
    <property type="entry name" value="ZnF_BED"/>
    <property type="match status" value="1"/>
</dbReference>
<dbReference type="InterPro" id="IPR036236">
    <property type="entry name" value="Znf_C2H2_sf"/>
</dbReference>
<evidence type="ECO:0000256" key="12">
    <source>
        <dbReference type="ARBA" id="ARBA00071625"/>
    </source>
</evidence>
<feature type="domain" description="CMP/dCMP-type deaminase" evidence="16">
    <location>
        <begin position="220"/>
        <end position="357"/>
    </location>
</feature>
<dbReference type="PANTHER" id="PTHR11086:SF18">
    <property type="entry name" value="DEOXYCYTIDYLATE DEAMINASE"/>
    <property type="match status" value="1"/>
</dbReference>
<evidence type="ECO:0000256" key="4">
    <source>
        <dbReference type="ARBA" id="ARBA00022727"/>
    </source>
</evidence>
<dbReference type="Pfam" id="PF00383">
    <property type="entry name" value="dCMP_cyt_deam_1"/>
    <property type="match status" value="1"/>
</dbReference>
<dbReference type="CDD" id="cd01286">
    <property type="entry name" value="deoxycytidylate_deaminase"/>
    <property type="match status" value="1"/>
</dbReference>
<dbReference type="InterPro" id="IPR016193">
    <property type="entry name" value="Cytidine_deaminase-like"/>
</dbReference>
<accession>A0AAD4R751</accession>
<evidence type="ECO:0000256" key="5">
    <source>
        <dbReference type="ARBA" id="ARBA00022771"/>
    </source>
</evidence>
<organism evidence="17 18">
    <name type="scientific">Ditylenchus destructor</name>
    <dbReference type="NCBI Taxonomy" id="166010"/>
    <lineage>
        <taxon>Eukaryota</taxon>
        <taxon>Metazoa</taxon>
        <taxon>Ecdysozoa</taxon>
        <taxon>Nematoda</taxon>
        <taxon>Chromadorea</taxon>
        <taxon>Rhabditida</taxon>
        <taxon>Tylenchina</taxon>
        <taxon>Tylenchomorpha</taxon>
        <taxon>Sphaerularioidea</taxon>
        <taxon>Anguinidae</taxon>
        <taxon>Anguininae</taxon>
        <taxon>Ditylenchus</taxon>
    </lineage>
</organism>
<protein>
    <recommendedName>
        <fullName evidence="12">Probable deoxycytidylate deaminase</fullName>
        <ecNumber evidence="9">3.5.4.12</ecNumber>
    </recommendedName>
    <alternativeName>
        <fullName evidence="10">dCMP deaminase</fullName>
    </alternativeName>
</protein>
<dbReference type="SUPFAM" id="SSF57667">
    <property type="entry name" value="beta-beta-alpha zinc fingers"/>
    <property type="match status" value="1"/>
</dbReference>
<dbReference type="GO" id="GO:0009165">
    <property type="term" value="P:nucleotide biosynthetic process"/>
    <property type="evidence" value="ECO:0007669"/>
    <property type="project" value="UniProtKB-KW"/>
</dbReference>
<dbReference type="GO" id="GO:0008270">
    <property type="term" value="F:zinc ion binding"/>
    <property type="evidence" value="ECO:0007669"/>
    <property type="project" value="UniProtKB-KW"/>
</dbReference>
<keyword evidence="5 13" id="KW-0863">Zinc-finger</keyword>
<evidence type="ECO:0000256" key="14">
    <source>
        <dbReference type="SAM" id="MobiDB-lite"/>
    </source>
</evidence>
<dbReference type="FunFam" id="3.40.140.10:FF:000021">
    <property type="entry name" value="Deoxycytidylate deaminase"/>
    <property type="match status" value="1"/>
</dbReference>
<evidence type="ECO:0000313" key="17">
    <source>
        <dbReference type="EMBL" id="KAI1714472.1"/>
    </source>
</evidence>
<dbReference type="InterPro" id="IPR003656">
    <property type="entry name" value="Znf_BED"/>
</dbReference>
<name>A0AAD4R751_9BILA</name>
<comment type="function">
    <text evidence="8">Supplies the nucleotide substrate for thymidylate synthetase.</text>
</comment>
<evidence type="ECO:0000259" key="15">
    <source>
        <dbReference type="PROSITE" id="PS50808"/>
    </source>
</evidence>
<dbReference type="InterPro" id="IPR002125">
    <property type="entry name" value="CMP_dCMP_dom"/>
</dbReference>
<evidence type="ECO:0000256" key="11">
    <source>
        <dbReference type="ARBA" id="ARBA00052978"/>
    </source>
</evidence>
<sequence>MPSEVWKYFESTPTGARCKLCGKERNRRDKSTSTFWQHLRRFHHIEPTSPYGPVMPTSSTDTNNFLDNSQDSCSDDMTTLLQGESALLESFRNLSRSVLDEAQQGSAKSDELDQGNSFNLNSFISDCTGKIKNEVIDAPGDNALSQFCTTPTRNNTKVLKRGNKARVDDIFKGIMTAGDSPDGPNPKNIGDSTNLPAVLSPSSEAHPPGSKECKRSDYITWDEMFMGMALIAAQRSKDPSTQVGAVIVNQENIIIGIGYNGMPTGCSDDELPWGKASDDPLQTKYPFVCHAEMNAILNKNSQSLKDCTIYSTMFPCNECAKLIIQSRIKHVVYLSDKPNKVQMIAAKQLFDKANVFFTQFLPTRTQLTLNFMPVSPGS</sequence>
<dbReference type="InterPro" id="IPR016192">
    <property type="entry name" value="APOBEC/CMP_deaminase_Zn-bd"/>
</dbReference>
<dbReference type="PANTHER" id="PTHR11086">
    <property type="entry name" value="DEOXYCYTIDYLATE DEAMINASE-RELATED"/>
    <property type="match status" value="1"/>
</dbReference>
<dbReference type="Gene3D" id="3.40.140.10">
    <property type="entry name" value="Cytidine Deaminase, domain 2"/>
    <property type="match status" value="1"/>
</dbReference>
<evidence type="ECO:0000256" key="10">
    <source>
        <dbReference type="ARBA" id="ARBA00041763"/>
    </source>
</evidence>
<gene>
    <name evidence="17" type="ORF">DdX_08567</name>
</gene>
<feature type="region of interest" description="Disordered" evidence="14">
    <location>
        <begin position="176"/>
        <end position="195"/>
    </location>
</feature>
<dbReference type="PROSITE" id="PS00903">
    <property type="entry name" value="CYT_DCMP_DEAMINASES_1"/>
    <property type="match status" value="1"/>
</dbReference>
<dbReference type="InterPro" id="IPR035105">
    <property type="entry name" value="Deoxycytidylate_deaminase_dom"/>
</dbReference>
<comment type="catalytic activity">
    <reaction evidence="11">
        <text>dCMP + H2O + H(+) = dUMP + NH4(+)</text>
        <dbReference type="Rhea" id="RHEA:22924"/>
        <dbReference type="ChEBI" id="CHEBI:15377"/>
        <dbReference type="ChEBI" id="CHEBI:15378"/>
        <dbReference type="ChEBI" id="CHEBI:28938"/>
        <dbReference type="ChEBI" id="CHEBI:57566"/>
        <dbReference type="ChEBI" id="CHEBI:246422"/>
        <dbReference type="EC" id="3.5.4.12"/>
    </reaction>
</comment>
<evidence type="ECO:0000256" key="6">
    <source>
        <dbReference type="ARBA" id="ARBA00022801"/>
    </source>
</evidence>
<evidence type="ECO:0000256" key="9">
    <source>
        <dbReference type="ARBA" id="ARBA00038938"/>
    </source>
</evidence>
<evidence type="ECO:0000313" key="18">
    <source>
        <dbReference type="Proteomes" id="UP001201812"/>
    </source>
</evidence>
<dbReference type="GO" id="GO:0005737">
    <property type="term" value="C:cytoplasm"/>
    <property type="evidence" value="ECO:0007669"/>
    <property type="project" value="TreeGrafter"/>
</dbReference>
<feature type="domain" description="BED-type" evidence="15">
    <location>
        <begin position="1"/>
        <end position="50"/>
    </location>
</feature>
<reference evidence="17" key="1">
    <citation type="submission" date="2022-01" db="EMBL/GenBank/DDBJ databases">
        <title>Genome Sequence Resource for Two Populations of Ditylenchus destructor, the Migratory Endoparasitic Phytonematode.</title>
        <authorList>
            <person name="Zhang H."/>
            <person name="Lin R."/>
            <person name="Xie B."/>
        </authorList>
    </citation>
    <scope>NUCLEOTIDE SEQUENCE</scope>
    <source>
        <strain evidence="17">BazhouSP</strain>
    </source>
</reference>
<dbReference type="AlphaFoldDB" id="A0AAD4R751"/>
<dbReference type="EMBL" id="JAKKPZ010000013">
    <property type="protein sequence ID" value="KAI1714472.1"/>
    <property type="molecule type" value="Genomic_DNA"/>
</dbReference>
<dbReference type="PROSITE" id="PS51747">
    <property type="entry name" value="CYT_DCMP_DEAMINASES_2"/>
    <property type="match status" value="1"/>
</dbReference>
<comment type="similarity">
    <text evidence="2">Belongs to the cytidine and deoxycytidylate deaminase family.</text>
</comment>
<keyword evidence="6" id="KW-0378">Hydrolase</keyword>
<keyword evidence="7" id="KW-0862">Zinc</keyword>
<evidence type="ECO:0000256" key="13">
    <source>
        <dbReference type="PROSITE-ProRule" id="PRU00027"/>
    </source>
</evidence>
<dbReference type="EC" id="3.5.4.12" evidence="9"/>
<evidence type="ECO:0000256" key="7">
    <source>
        <dbReference type="ARBA" id="ARBA00022833"/>
    </source>
</evidence>
<keyword evidence="18" id="KW-1185">Reference proteome</keyword>
<evidence type="ECO:0000256" key="1">
    <source>
        <dbReference type="ARBA" id="ARBA00001947"/>
    </source>
</evidence>
<dbReference type="GO" id="GO:0003677">
    <property type="term" value="F:DNA binding"/>
    <property type="evidence" value="ECO:0007669"/>
    <property type="project" value="InterPro"/>
</dbReference>
<comment type="cofactor">
    <cofactor evidence="1">
        <name>Zn(2+)</name>
        <dbReference type="ChEBI" id="CHEBI:29105"/>
    </cofactor>
</comment>
<dbReference type="Proteomes" id="UP001201812">
    <property type="component" value="Unassembled WGS sequence"/>
</dbReference>
<dbReference type="Pfam" id="PF02892">
    <property type="entry name" value="zf-BED"/>
    <property type="match status" value="1"/>
</dbReference>
<evidence type="ECO:0000256" key="8">
    <source>
        <dbReference type="ARBA" id="ARBA00037036"/>
    </source>
</evidence>
<dbReference type="InterPro" id="IPR015517">
    <property type="entry name" value="dCMP_deaminase-rel"/>
</dbReference>